<evidence type="ECO:0000256" key="7">
    <source>
        <dbReference type="RuleBase" id="RU004335"/>
    </source>
</evidence>
<dbReference type="Pfam" id="PF00332">
    <property type="entry name" value="Glyco_hydro_17"/>
    <property type="match status" value="1"/>
</dbReference>
<evidence type="ECO:0000256" key="2">
    <source>
        <dbReference type="ARBA" id="ARBA00008773"/>
    </source>
</evidence>
<feature type="compositionally biased region" description="Gly residues" evidence="8">
    <location>
        <begin position="355"/>
        <end position="370"/>
    </location>
</feature>
<comment type="similarity">
    <text evidence="2 7">Belongs to the glycosyl hydrolase 17 family.</text>
</comment>
<dbReference type="InterPro" id="IPR044965">
    <property type="entry name" value="Glyco_hydro_17_plant"/>
</dbReference>
<protein>
    <recommendedName>
        <fullName evidence="3">glucan endo-1,3-beta-D-glucosidase</fullName>
        <ecNumber evidence="3">3.2.1.39</ecNumber>
    </recommendedName>
</protein>
<dbReference type="InterPro" id="IPR017853">
    <property type="entry name" value="GH"/>
</dbReference>
<evidence type="ECO:0000256" key="4">
    <source>
        <dbReference type="ARBA" id="ARBA00022729"/>
    </source>
</evidence>
<evidence type="ECO:0000313" key="11">
    <source>
        <dbReference type="Proteomes" id="UP000095767"/>
    </source>
</evidence>
<dbReference type="GO" id="GO:0042973">
    <property type="term" value="F:glucan endo-1,3-beta-D-glucosidase activity"/>
    <property type="evidence" value="ECO:0007669"/>
    <property type="project" value="UniProtKB-EC"/>
</dbReference>
<evidence type="ECO:0000256" key="8">
    <source>
        <dbReference type="SAM" id="MobiDB-lite"/>
    </source>
</evidence>
<organism evidence="10 11">
    <name type="scientific">Dichanthelium oligosanthes</name>
    <dbReference type="NCBI Taxonomy" id="888268"/>
    <lineage>
        <taxon>Eukaryota</taxon>
        <taxon>Viridiplantae</taxon>
        <taxon>Streptophyta</taxon>
        <taxon>Embryophyta</taxon>
        <taxon>Tracheophyta</taxon>
        <taxon>Spermatophyta</taxon>
        <taxon>Magnoliopsida</taxon>
        <taxon>Liliopsida</taxon>
        <taxon>Poales</taxon>
        <taxon>Poaceae</taxon>
        <taxon>PACMAD clade</taxon>
        <taxon>Panicoideae</taxon>
        <taxon>Panicodae</taxon>
        <taxon>Paniceae</taxon>
        <taxon>Dichantheliinae</taxon>
        <taxon>Dichanthelium</taxon>
    </lineage>
</organism>
<dbReference type="Gene3D" id="3.20.20.80">
    <property type="entry name" value="Glycosidases"/>
    <property type="match status" value="1"/>
</dbReference>
<accession>A0A1E5VDL9</accession>
<keyword evidence="4 9" id="KW-0732">Signal</keyword>
<dbReference type="EC" id="3.2.1.39" evidence="3"/>
<dbReference type="GO" id="GO:0005975">
    <property type="term" value="P:carbohydrate metabolic process"/>
    <property type="evidence" value="ECO:0007669"/>
    <property type="project" value="InterPro"/>
</dbReference>
<keyword evidence="11" id="KW-1185">Reference proteome</keyword>
<comment type="catalytic activity">
    <reaction evidence="1">
        <text>Hydrolysis of (1-&gt;3)-beta-D-glucosidic linkages in (1-&gt;3)-beta-D-glucans.</text>
        <dbReference type="EC" id="3.2.1.39"/>
    </reaction>
</comment>
<feature type="signal peptide" evidence="9">
    <location>
        <begin position="1"/>
        <end position="19"/>
    </location>
</feature>
<dbReference type="Proteomes" id="UP000095767">
    <property type="component" value="Unassembled WGS sequence"/>
</dbReference>
<dbReference type="EMBL" id="LWDX02043285">
    <property type="protein sequence ID" value="OEL23157.1"/>
    <property type="molecule type" value="Genomic_DNA"/>
</dbReference>
<evidence type="ECO:0000256" key="5">
    <source>
        <dbReference type="ARBA" id="ARBA00022801"/>
    </source>
</evidence>
<evidence type="ECO:0000256" key="3">
    <source>
        <dbReference type="ARBA" id="ARBA00012780"/>
    </source>
</evidence>
<proteinExistence type="inferred from homology"/>
<dbReference type="InterPro" id="IPR000490">
    <property type="entry name" value="Glyco_hydro_17"/>
</dbReference>
<evidence type="ECO:0000256" key="1">
    <source>
        <dbReference type="ARBA" id="ARBA00000382"/>
    </source>
</evidence>
<name>A0A1E5VDL9_9POAL</name>
<feature type="region of interest" description="Disordered" evidence="8">
    <location>
        <begin position="350"/>
        <end position="370"/>
    </location>
</feature>
<evidence type="ECO:0000256" key="9">
    <source>
        <dbReference type="SAM" id="SignalP"/>
    </source>
</evidence>
<dbReference type="PANTHER" id="PTHR32227">
    <property type="entry name" value="GLUCAN ENDO-1,3-BETA-GLUCOSIDASE BG1-RELATED-RELATED"/>
    <property type="match status" value="1"/>
</dbReference>
<evidence type="ECO:0000256" key="6">
    <source>
        <dbReference type="ARBA" id="ARBA00023295"/>
    </source>
</evidence>
<comment type="caution">
    <text evidence="10">The sequence shown here is derived from an EMBL/GenBank/DDBJ whole genome shotgun (WGS) entry which is preliminary data.</text>
</comment>
<sequence>MALRLVLAAAFAVLAPALAAASAPALGINYGQVADNLPPPQAAAVLLRALNASKVKLYDADSRVLTAFAGSGADFTVGVPDRLVPRLAADPSAASAWVHANILPHVPATSITAVTVGNEVLTGTDATMLRSLLPAMEALHVALAACNLTSRVAVTTAHSLAVLSSSFPPSSAAFRHDVLPYMSPLLGFLAKTGAPFLVNAYPYFAYKADPDRVDLSYVLFEPNAGVSDAATGLRYDNMLHAQVDAVRAAICKANYGKAVEIRVSETGWPSQGDEDEAGATPENAARYNGNLMRLVAEGKGTPAAPGEPLQVYVFALFNEDQKPGPASERHYGLFQPDGTPAYDVGVKAPTISGRKGSGSGSGNGTSGGAGLVVAQGPGGADGVGPGTGYYTVSAAASKVTAICTP</sequence>
<dbReference type="SUPFAM" id="SSF51445">
    <property type="entry name" value="(Trans)glycosidases"/>
    <property type="match status" value="1"/>
</dbReference>
<dbReference type="FunFam" id="3.20.20.80:FF:000005">
    <property type="entry name" value="Glucan endo-1,3-beta-glucosidase 14"/>
    <property type="match status" value="1"/>
</dbReference>
<keyword evidence="5" id="KW-0378">Hydrolase</keyword>
<dbReference type="STRING" id="888268.A0A1E5VDL9"/>
<feature type="chain" id="PRO_5009188062" description="glucan endo-1,3-beta-D-glucosidase" evidence="9">
    <location>
        <begin position="20"/>
        <end position="405"/>
    </location>
</feature>
<gene>
    <name evidence="10" type="ORF">BAE44_0015829</name>
</gene>
<dbReference type="AlphaFoldDB" id="A0A1E5VDL9"/>
<evidence type="ECO:0000313" key="10">
    <source>
        <dbReference type="EMBL" id="OEL23157.1"/>
    </source>
</evidence>
<dbReference type="OrthoDB" id="77201at2759"/>
<reference evidence="10 11" key="1">
    <citation type="submission" date="2016-09" db="EMBL/GenBank/DDBJ databases">
        <title>The draft genome of Dichanthelium oligosanthes: A C3 panicoid grass species.</title>
        <authorList>
            <person name="Studer A.J."/>
            <person name="Schnable J.C."/>
            <person name="Brutnell T.P."/>
        </authorList>
    </citation>
    <scope>NUCLEOTIDE SEQUENCE [LARGE SCALE GENOMIC DNA]</scope>
    <source>
        <strain evidence="11">cv. Kellogg 1175</strain>
        <tissue evidence="10">Leaf</tissue>
    </source>
</reference>
<keyword evidence="6" id="KW-0326">Glycosidase</keyword>